<dbReference type="EMBL" id="BBMS01000124">
    <property type="protein sequence ID" value="GAL31001.1"/>
    <property type="molecule type" value="Genomic_DNA"/>
</dbReference>
<evidence type="ECO:0000259" key="1">
    <source>
        <dbReference type="PROSITE" id="PS50263"/>
    </source>
</evidence>
<organism evidence="2 3">
    <name type="scientific">Vibrio variabilis</name>
    <dbReference type="NCBI Taxonomy" id="990271"/>
    <lineage>
        <taxon>Bacteria</taxon>
        <taxon>Pseudomonadati</taxon>
        <taxon>Pseudomonadota</taxon>
        <taxon>Gammaproteobacteria</taxon>
        <taxon>Vibrionales</taxon>
        <taxon>Vibrionaceae</taxon>
        <taxon>Vibrio</taxon>
    </lineage>
</organism>
<dbReference type="InterPro" id="IPR036526">
    <property type="entry name" value="C-N_Hydrolase_sf"/>
</dbReference>
<dbReference type="Proteomes" id="UP000029223">
    <property type="component" value="Unassembled WGS sequence"/>
</dbReference>
<dbReference type="PROSITE" id="PS50263">
    <property type="entry name" value="CN_HYDROLASE"/>
    <property type="match status" value="1"/>
</dbReference>
<protein>
    <submittedName>
        <fullName evidence="2">N-carbamoylputrescine amidase</fullName>
    </submittedName>
</protein>
<reference evidence="3" key="1">
    <citation type="submission" date="2014-09" db="EMBL/GenBank/DDBJ databases">
        <title>Vibrio variabilis JCM 19239. (C206) whole genome shotgun sequence.</title>
        <authorList>
            <person name="Sawabe T."/>
            <person name="Meirelles P."/>
            <person name="Nakanishi M."/>
            <person name="Sayaka M."/>
            <person name="Hattori M."/>
            <person name="Ohkuma M."/>
        </authorList>
    </citation>
    <scope>NUCLEOTIDE SEQUENCE [LARGE SCALE GENOMIC DNA]</scope>
    <source>
        <strain evidence="3">JCM 19239</strain>
    </source>
</reference>
<evidence type="ECO:0000313" key="2">
    <source>
        <dbReference type="EMBL" id="GAL31001.1"/>
    </source>
</evidence>
<comment type="caution">
    <text evidence="2">The sequence shown here is derived from an EMBL/GenBank/DDBJ whole genome shotgun (WGS) entry which is preliminary data.</text>
</comment>
<dbReference type="SUPFAM" id="SSF56317">
    <property type="entry name" value="Carbon-nitrogen hydrolase"/>
    <property type="match status" value="1"/>
</dbReference>
<keyword evidence="3" id="KW-1185">Reference proteome</keyword>
<dbReference type="Gene3D" id="3.60.110.10">
    <property type="entry name" value="Carbon-nitrogen hydrolase"/>
    <property type="match status" value="1"/>
</dbReference>
<gene>
    <name evidence="2" type="ORF">JCM19239_745</name>
</gene>
<accession>A0ABQ0JQG3</accession>
<dbReference type="InterPro" id="IPR003010">
    <property type="entry name" value="C-N_Hydrolase"/>
</dbReference>
<feature type="domain" description="CN hydrolase" evidence="1">
    <location>
        <begin position="5"/>
        <end position="61"/>
    </location>
</feature>
<name>A0ABQ0JQG3_9VIBR</name>
<evidence type="ECO:0000313" key="3">
    <source>
        <dbReference type="Proteomes" id="UP000029223"/>
    </source>
</evidence>
<dbReference type="Pfam" id="PF00795">
    <property type="entry name" value="CN_hydrolase"/>
    <property type="match status" value="1"/>
</dbReference>
<sequence length="61" mass="6583">MSKVIKFAALQLTKTWDLEANLEKIKGAIREAASNGANVIVPQELMAALISVKNKNLSTLS</sequence>
<proteinExistence type="predicted"/>